<sequence>MAAEPPCHAAGIAPGRCRDDQISLLLDLKSQLVFDATQSTKLISWNRSVEYFDGVTCENGYVKDLDLTSESITEGLEGSSALFRLRHLRRLNLAYNNFGFSEIPSGISNLTGLIYLNLSNAVVAGEIPMEISRLTRLVVLDLSSLWYPGTNSLKITISSRLKFLIGNLTELRELYMDGINMSTQGLDWSEALSLSVPKLEVLSMSSCCLPGPIRSSLLNLSSLSVVQLSNNELFSPFPAFISNFSSLTSLDFSGCGLYGEVASQVFQIPTLEELVLSYNEILGGSVPEIMVNGSLRTLVLSFTNFSGSLPESISKLRDLSVIELQWCSFGGSIPSSLAKLPRLTYLDLFRNEFTGPIPPFTNASHLTNIVLSYNNLSGQIDSVDWKSMSNLVYLELESNSLDGGIPSTLLSHPSLKNLQLSENRFSGHLDELVDTSSSQLEALDFSFNHLQGSIPKSVLKIKGLKYLSLSNNKFSGLLHIDPIELPGDLSYLDLSNNILSVNVSTTTSTGTIFPMLSTLNLASCQLTAFPDFLASQSGLSILDLSNNKISGRIPRWIWKDNILSLNLSHNMLEDFEKPLPDLPNLLILDLHANKLRGDKLPLPPTASYLDYSSNDFDHTIPSDIGRYLSFTIYFSMANNRLHGELPKSVCEAVYLQVLDLSDNNLIGAIPDCLSKDLGGLKVLKLRNNKLTGSIADAFPETCGFRTIDFNRNRLVGQLPKSLGNCRMIEVLDLGNNQIEDSFPCHLKSMRKLSVLVLKSNRFRGDIQCPEMDGNGTWETLQIIDLSNNSFRGMPPWNIMSTWAAMKSNSNQTLLDYPFLKLSGLHYQDTATITFKDQQRDLTKILTWFTLIDFSGNEFKGAMPETLGTLKALKFLNLSGNSFSGRIPPSLGNLQQLESLDLSRNKLNGTIPITLSDLNFLSVLNLSFNRLEGSIPQAKQFLTFTESSFLGNAGLCGPPMEKPCSTTKEGEGNRRHGGEDGDEAWPDKRIFCMAIPFGGVVGFWGFIGSLMYFNKAWRRDFLWLLDTVTRRRRRSRRYVKK</sequence>
<evidence type="ECO:0000313" key="1">
    <source>
        <dbReference type="EMBL" id="KAI4338920.1"/>
    </source>
</evidence>
<gene>
    <name evidence="1" type="ORF">MLD38_023925</name>
</gene>
<name>A0ACB9NQR7_9MYRT</name>
<protein>
    <submittedName>
        <fullName evidence="1">Uncharacterized protein</fullName>
    </submittedName>
</protein>
<organism evidence="1 2">
    <name type="scientific">Melastoma candidum</name>
    <dbReference type="NCBI Taxonomy" id="119954"/>
    <lineage>
        <taxon>Eukaryota</taxon>
        <taxon>Viridiplantae</taxon>
        <taxon>Streptophyta</taxon>
        <taxon>Embryophyta</taxon>
        <taxon>Tracheophyta</taxon>
        <taxon>Spermatophyta</taxon>
        <taxon>Magnoliopsida</taxon>
        <taxon>eudicotyledons</taxon>
        <taxon>Gunneridae</taxon>
        <taxon>Pentapetalae</taxon>
        <taxon>rosids</taxon>
        <taxon>malvids</taxon>
        <taxon>Myrtales</taxon>
        <taxon>Melastomataceae</taxon>
        <taxon>Melastomatoideae</taxon>
        <taxon>Melastomateae</taxon>
        <taxon>Melastoma</taxon>
    </lineage>
</organism>
<keyword evidence="2" id="KW-1185">Reference proteome</keyword>
<evidence type="ECO:0000313" key="2">
    <source>
        <dbReference type="Proteomes" id="UP001057402"/>
    </source>
</evidence>
<proteinExistence type="predicted"/>
<comment type="caution">
    <text evidence="1">The sequence shown here is derived from an EMBL/GenBank/DDBJ whole genome shotgun (WGS) entry which is preliminary data.</text>
</comment>
<accession>A0ACB9NQR7</accession>
<dbReference type="Proteomes" id="UP001057402">
    <property type="component" value="Chromosome 7"/>
</dbReference>
<dbReference type="EMBL" id="CM042886">
    <property type="protein sequence ID" value="KAI4338920.1"/>
    <property type="molecule type" value="Genomic_DNA"/>
</dbReference>
<reference evidence="2" key="1">
    <citation type="journal article" date="2023" name="Front. Plant Sci.">
        <title>Chromosomal-level genome assembly of Melastoma candidum provides insights into trichome evolution.</title>
        <authorList>
            <person name="Zhong Y."/>
            <person name="Wu W."/>
            <person name="Sun C."/>
            <person name="Zou P."/>
            <person name="Liu Y."/>
            <person name="Dai S."/>
            <person name="Zhou R."/>
        </authorList>
    </citation>
    <scope>NUCLEOTIDE SEQUENCE [LARGE SCALE GENOMIC DNA]</scope>
</reference>